<dbReference type="GO" id="GO:0050906">
    <property type="term" value="P:detection of stimulus involved in sensory perception"/>
    <property type="evidence" value="ECO:0007669"/>
    <property type="project" value="UniProtKB-ARBA"/>
</dbReference>
<evidence type="ECO:0000256" key="9">
    <source>
        <dbReference type="ARBA" id="ARBA00023170"/>
    </source>
</evidence>
<evidence type="ECO:0000256" key="12">
    <source>
        <dbReference type="ARBA" id="ARBA00023303"/>
    </source>
</evidence>
<dbReference type="SUPFAM" id="SSF53850">
    <property type="entry name" value="Periplasmic binding protein-like II"/>
    <property type="match status" value="1"/>
</dbReference>
<gene>
    <name evidence="16" type="primary">KBP</name>
    <name evidence="16" type="ORF">NPIL_635071</name>
</gene>
<dbReference type="SMART" id="SM00079">
    <property type="entry name" value="PBPe"/>
    <property type="match status" value="1"/>
</dbReference>
<evidence type="ECO:0000256" key="3">
    <source>
        <dbReference type="ARBA" id="ARBA00022448"/>
    </source>
</evidence>
<keyword evidence="6 13" id="KW-1133">Transmembrane helix</keyword>
<dbReference type="Gene3D" id="3.40.190.10">
    <property type="entry name" value="Periplasmic binding protein-like II"/>
    <property type="match status" value="1"/>
</dbReference>
<keyword evidence="7" id="KW-0406">Ion transport</keyword>
<dbReference type="InterPro" id="IPR001320">
    <property type="entry name" value="Iontro_rcpt_C"/>
</dbReference>
<keyword evidence="4" id="KW-1003">Cell membrane</keyword>
<dbReference type="Gene3D" id="1.10.287.70">
    <property type="match status" value="1"/>
</dbReference>
<dbReference type="GO" id="GO:0005886">
    <property type="term" value="C:plasma membrane"/>
    <property type="evidence" value="ECO:0007669"/>
    <property type="project" value="UniProtKB-SubCell"/>
</dbReference>
<reference evidence="16" key="1">
    <citation type="submission" date="2020-08" db="EMBL/GenBank/DDBJ databases">
        <title>Multicomponent nature underlies the extraordinary mechanical properties of spider dragline silk.</title>
        <authorList>
            <person name="Kono N."/>
            <person name="Nakamura H."/>
            <person name="Mori M."/>
            <person name="Yoshida Y."/>
            <person name="Ohtoshi R."/>
            <person name="Malay A.D."/>
            <person name="Moran D.A.P."/>
            <person name="Tomita M."/>
            <person name="Numata K."/>
            <person name="Arakawa K."/>
        </authorList>
    </citation>
    <scope>NUCLEOTIDE SEQUENCE</scope>
</reference>
<feature type="domain" description="Ionotropic glutamate receptor C-terminal" evidence="14">
    <location>
        <begin position="19"/>
        <end position="347"/>
    </location>
</feature>
<dbReference type="InterPro" id="IPR052192">
    <property type="entry name" value="Insect_Ionotropic_Sensory_Rcpt"/>
</dbReference>
<dbReference type="OrthoDB" id="6418508at2759"/>
<keyword evidence="9 16" id="KW-0675">Receptor</keyword>
<comment type="subcellular location">
    <subcellularLocation>
        <location evidence="1">Cell membrane</location>
        <topology evidence="1">Multi-pass membrane protein</topology>
    </subcellularLocation>
</comment>
<evidence type="ECO:0000256" key="4">
    <source>
        <dbReference type="ARBA" id="ARBA00022475"/>
    </source>
</evidence>
<dbReference type="GO" id="GO:0015276">
    <property type="term" value="F:ligand-gated monoatomic ion channel activity"/>
    <property type="evidence" value="ECO:0007669"/>
    <property type="project" value="InterPro"/>
</dbReference>
<evidence type="ECO:0000256" key="1">
    <source>
        <dbReference type="ARBA" id="ARBA00004651"/>
    </source>
</evidence>
<feature type="domain" description="Ionotropic glutamate receptor L-glutamate and glycine-binding" evidence="15">
    <location>
        <begin position="17"/>
        <end position="76"/>
    </location>
</feature>
<feature type="transmembrane region" description="Helical" evidence="13">
    <location>
        <begin position="374"/>
        <end position="394"/>
    </location>
</feature>
<keyword evidence="12" id="KW-0407">Ion channel</keyword>
<evidence type="ECO:0000256" key="10">
    <source>
        <dbReference type="ARBA" id="ARBA00023180"/>
    </source>
</evidence>
<comment type="caution">
    <text evidence="16">The sequence shown here is derived from an EMBL/GenBank/DDBJ whole genome shotgun (WGS) entry which is preliminary data.</text>
</comment>
<keyword evidence="5 13" id="KW-0812">Transmembrane</keyword>
<dbReference type="InterPro" id="IPR019594">
    <property type="entry name" value="Glu/Gly-bd"/>
</dbReference>
<evidence type="ECO:0000256" key="7">
    <source>
        <dbReference type="ARBA" id="ARBA00023065"/>
    </source>
</evidence>
<dbReference type="Proteomes" id="UP000887013">
    <property type="component" value="Unassembled WGS sequence"/>
</dbReference>
<accession>A0A8X6R5N9</accession>
<evidence type="ECO:0000256" key="2">
    <source>
        <dbReference type="ARBA" id="ARBA00008685"/>
    </source>
</evidence>
<evidence type="ECO:0000256" key="8">
    <source>
        <dbReference type="ARBA" id="ARBA00023136"/>
    </source>
</evidence>
<evidence type="ECO:0000313" key="17">
    <source>
        <dbReference type="Proteomes" id="UP000887013"/>
    </source>
</evidence>
<sequence>MKFPSSIRVAVREFSSIFDIVRTANDTFISGVEGEFLKVLSQQLHFTYKIFNPYDRQWGSTDHSGNWTGIMGMLLRNEVDIGLSHISITEERTKAVDFSFPYAVLDRTFVTAKPGVFPKMASFTYPFNGNVWVLILALTVIAPLLFRALMFKKRSFTTVFFMIFGSMLKQPIDNSEQPCMQRLIYSTWIGSMTLLYFAYSGVLLSFITVPWQKKAIRNIKEVADALQAGTHRCLAPDGTIDIELLLNSNLVYYRIIGEYITRNNWVYESSEMSEELLDDRTILIGSRNLIHGFFGYDPYVTEYISDDSFGVWNIGIALRKDFCCKEELNFAILRTLSAGLYEKWWKDSAFISSWNQISKTEEVNESIRLPLEDFYGVFILLFAGYVLSFVAFFIEISVKRFMKKEVLKDCLLDSKDITEEAINAKNTL</sequence>
<dbReference type="PANTHER" id="PTHR42643">
    <property type="entry name" value="IONOTROPIC RECEPTOR 20A-RELATED"/>
    <property type="match status" value="1"/>
</dbReference>
<name>A0A8X6R5N9_NEPPI</name>
<evidence type="ECO:0000259" key="15">
    <source>
        <dbReference type="SMART" id="SM00918"/>
    </source>
</evidence>
<keyword evidence="17" id="KW-1185">Reference proteome</keyword>
<evidence type="ECO:0000256" key="11">
    <source>
        <dbReference type="ARBA" id="ARBA00023286"/>
    </source>
</evidence>
<keyword evidence="8 13" id="KW-0472">Membrane</keyword>
<proteinExistence type="inferred from homology"/>
<dbReference type="Pfam" id="PF10613">
    <property type="entry name" value="Lig_chan-Glu_bd"/>
    <property type="match status" value="1"/>
</dbReference>
<comment type="similarity">
    <text evidence="2">Belongs to the glutamate-gated ion channel (TC 1.A.10.1) family.</text>
</comment>
<feature type="transmembrane region" description="Helical" evidence="13">
    <location>
        <begin position="129"/>
        <end position="149"/>
    </location>
</feature>
<keyword evidence="11" id="KW-1071">Ligand-gated ion channel</keyword>
<dbReference type="AlphaFoldDB" id="A0A8X6R5N9"/>
<evidence type="ECO:0000256" key="13">
    <source>
        <dbReference type="SAM" id="Phobius"/>
    </source>
</evidence>
<evidence type="ECO:0000313" key="16">
    <source>
        <dbReference type="EMBL" id="GFU52323.1"/>
    </source>
</evidence>
<evidence type="ECO:0000256" key="6">
    <source>
        <dbReference type="ARBA" id="ARBA00022989"/>
    </source>
</evidence>
<dbReference type="PANTHER" id="PTHR42643:SF38">
    <property type="entry name" value="IONOTROPIC RECEPTOR 100A"/>
    <property type="match status" value="1"/>
</dbReference>
<feature type="transmembrane region" description="Helical" evidence="13">
    <location>
        <begin position="193"/>
        <end position="211"/>
    </location>
</feature>
<organism evidence="16 17">
    <name type="scientific">Nephila pilipes</name>
    <name type="common">Giant wood spider</name>
    <name type="synonym">Nephila maculata</name>
    <dbReference type="NCBI Taxonomy" id="299642"/>
    <lineage>
        <taxon>Eukaryota</taxon>
        <taxon>Metazoa</taxon>
        <taxon>Ecdysozoa</taxon>
        <taxon>Arthropoda</taxon>
        <taxon>Chelicerata</taxon>
        <taxon>Arachnida</taxon>
        <taxon>Araneae</taxon>
        <taxon>Araneomorphae</taxon>
        <taxon>Entelegynae</taxon>
        <taxon>Araneoidea</taxon>
        <taxon>Nephilidae</taxon>
        <taxon>Nephila</taxon>
    </lineage>
</organism>
<dbReference type="EMBL" id="BMAW01038496">
    <property type="protein sequence ID" value="GFU52323.1"/>
    <property type="molecule type" value="Genomic_DNA"/>
</dbReference>
<protein>
    <submittedName>
        <fullName evidence="16">Probable glutamate receptor</fullName>
    </submittedName>
</protein>
<dbReference type="SMART" id="SM00918">
    <property type="entry name" value="Lig_chan-Glu_bd"/>
    <property type="match status" value="1"/>
</dbReference>
<keyword evidence="10" id="KW-0325">Glycoprotein</keyword>
<keyword evidence="3" id="KW-0813">Transport</keyword>
<evidence type="ECO:0000256" key="5">
    <source>
        <dbReference type="ARBA" id="ARBA00022692"/>
    </source>
</evidence>
<evidence type="ECO:0000259" key="14">
    <source>
        <dbReference type="SMART" id="SM00079"/>
    </source>
</evidence>
<dbReference type="Pfam" id="PF00060">
    <property type="entry name" value="Lig_chan"/>
    <property type="match status" value="1"/>
</dbReference>